<dbReference type="InterPro" id="IPR036921">
    <property type="entry name" value="PurM-like_N_sf"/>
</dbReference>
<evidence type="ECO:0008006" key="5">
    <source>
        <dbReference type="Google" id="ProtNLM"/>
    </source>
</evidence>
<dbReference type="InterPro" id="IPR011854">
    <property type="entry name" value="HypE"/>
</dbReference>
<dbReference type="SUPFAM" id="SSF55326">
    <property type="entry name" value="PurM N-terminal domain-like"/>
    <property type="match status" value="1"/>
</dbReference>
<dbReference type="Gene3D" id="3.90.650.10">
    <property type="entry name" value="PurM-like C-terminal domain"/>
    <property type="match status" value="1"/>
</dbReference>
<feature type="non-terminal residue" evidence="4">
    <location>
        <position position="294"/>
    </location>
</feature>
<dbReference type="PANTHER" id="PTHR30303:SF4">
    <property type="entry name" value="HYDROGENASE EXPRESSION_FORMATION PROTEIN HYPE"/>
    <property type="match status" value="1"/>
</dbReference>
<sequence>MTDLKKLKAGKLPLDLLDSLLSGIEINDPRVVLGPKAGEDAALIDFGDRYLVTKTDPITFATDLIGWYVVQINANDLAVMGATPKWLMVTMLLPEGTTTEEVSRIFEQLIEACKERDITLVGGHTEVTYDLNRPIVVGSMLGEVSKDKVVMTSGAQVGDSIILTKGAPIEGAAILAREASEELIAAGVSSEIIEKAKNFLFAPGISVARDAEIATSAAKVHAMHDPTEGGIAGALLEFATGAGVGLEIDAARIPTPPEAQTICDALALDPLGLIASGALLATVAPEDAKKVIEA</sequence>
<feature type="domain" description="PurM-like N-terminal" evidence="2">
    <location>
        <begin position="38"/>
        <end position="144"/>
    </location>
</feature>
<dbReference type="GO" id="GO:0051604">
    <property type="term" value="P:protein maturation"/>
    <property type="evidence" value="ECO:0007669"/>
    <property type="project" value="TreeGrafter"/>
</dbReference>
<gene>
    <name evidence="4" type="ORF">METZ01_LOCUS327080</name>
</gene>
<dbReference type="CDD" id="cd06061">
    <property type="entry name" value="PurM-like1"/>
    <property type="match status" value="1"/>
</dbReference>
<dbReference type="Gene3D" id="3.30.1330.10">
    <property type="entry name" value="PurM-like, N-terminal domain"/>
    <property type="match status" value="1"/>
</dbReference>
<dbReference type="SUPFAM" id="SSF56042">
    <property type="entry name" value="PurM C-terminal domain-like"/>
    <property type="match status" value="1"/>
</dbReference>
<name>A0A382PLU7_9ZZZZ</name>
<comment type="similarity">
    <text evidence="1">Belongs to the HypE family.</text>
</comment>
<dbReference type="PIRSF" id="PIRSF005644">
    <property type="entry name" value="Hdrgns_mtr_HypE"/>
    <property type="match status" value="1"/>
</dbReference>
<dbReference type="InterPro" id="IPR016188">
    <property type="entry name" value="PurM-like_N"/>
</dbReference>
<protein>
    <recommendedName>
        <fullName evidence="5">PurM-like N-terminal domain-containing protein</fullName>
    </recommendedName>
</protein>
<evidence type="ECO:0000313" key="4">
    <source>
        <dbReference type="EMBL" id="SVC74226.1"/>
    </source>
</evidence>
<dbReference type="Pfam" id="PF02769">
    <property type="entry name" value="AIRS_C"/>
    <property type="match status" value="1"/>
</dbReference>
<dbReference type="EMBL" id="UINC01108257">
    <property type="protein sequence ID" value="SVC74226.1"/>
    <property type="molecule type" value="Genomic_DNA"/>
</dbReference>
<proteinExistence type="inferred from homology"/>
<reference evidence="4" key="1">
    <citation type="submission" date="2018-05" db="EMBL/GenBank/DDBJ databases">
        <authorList>
            <person name="Lanie J.A."/>
            <person name="Ng W.-L."/>
            <person name="Kazmierczak K.M."/>
            <person name="Andrzejewski T.M."/>
            <person name="Davidsen T.M."/>
            <person name="Wayne K.J."/>
            <person name="Tettelin H."/>
            <person name="Glass J.I."/>
            <person name="Rusch D."/>
            <person name="Podicherti R."/>
            <person name="Tsui H.-C.T."/>
            <person name="Winkler M.E."/>
        </authorList>
    </citation>
    <scope>NUCLEOTIDE SEQUENCE</scope>
</reference>
<feature type="domain" description="PurM-like C-terminal" evidence="3">
    <location>
        <begin position="156"/>
        <end position="293"/>
    </location>
</feature>
<evidence type="ECO:0000259" key="3">
    <source>
        <dbReference type="Pfam" id="PF02769"/>
    </source>
</evidence>
<organism evidence="4">
    <name type="scientific">marine metagenome</name>
    <dbReference type="NCBI Taxonomy" id="408172"/>
    <lineage>
        <taxon>unclassified sequences</taxon>
        <taxon>metagenomes</taxon>
        <taxon>ecological metagenomes</taxon>
    </lineage>
</organism>
<dbReference type="InterPro" id="IPR010918">
    <property type="entry name" value="PurM-like_C_dom"/>
</dbReference>
<dbReference type="InterPro" id="IPR036676">
    <property type="entry name" value="PurM-like_C_sf"/>
</dbReference>
<evidence type="ECO:0000256" key="1">
    <source>
        <dbReference type="ARBA" id="ARBA00006243"/>
    </source>
</evidence>
<dbReference type="PANTHER" id="PTHR30303">
    <property type="entry name" value="HYDROGENASE ISOENZYMES FORMATION PROTEIN HYPE"/>
    <property type="match status" value="1"/>
</dbReference>
<dbReference type="AlphaFoldDB" id="A0A382PLU7"/>
<accession>A0A382PLU7</accession>
<evidence type="ECO:0000259" key="2">
    <source>
        <dbReference type="Pfam" id="PF00586"/>
    </source>
</evidence>
<dbReference type="Pfam" id="PF00586">
    <property type="entry name" value="AIRS"/>
    <property type="match status" value="1"/>
</dbReference>